<protein>
    <submittedName>
        <fullName evidence="2">Uncharacterized protein</fullName>
    </submittedName>
</protein>
<accession>A0A3M0JB97</accession>
<organism evidence="2 3">
    <name type="scientific">Hirundo rustica rustica</name>
    <dbReference type="NCBI Taxonomy" id="333673"/>
    <lineage>
        <taxon>Eukaryota</taxon>
        <taxon>Metazoa</taxon>
        <taxon>Chordata</taxon>
        <taxon>Craniata</taxon>
        <taxon>Vertebrata</taxon>
        <taxon>Euteleostomi</taxon>
        <taxon>Archelosauria</taxon>
        <taxon>Archosauria</taxon>
        <taxon>Dinosauria</taxon>
        <taxon>Saurischia</taxon>
        <taxon>Theropoda</taxon>
        <taxon>Coelurosauria</taxon>
        <taxon>Aves</taxon>
        <taxon>Neognathae</taxon>
        <taxon>Neoaves</taxon>
        <taxon>Telluraves</taxon>
        <taxon>Australaves</taxon>
        <taxon>Passeriformes</taxon>
        <taxon>Sylvioidea</taxon>
        <taxon>Hirundinidae</taxon>
        <taxon>Hirundo</taxon>
    </lineage>
</organism>
<evidence type="ECO:0000313" key="2">
    <source>
        <dbReference type="EMBL" id="RMB98381.1"/>
    </source>
</evidence>
<dbReference type="EMBL" id="QRBI01000153">
    <property type="protein sequence ID" value="RMB98381.1"/>
    <property type="molecule type" value="Genomic_DNA"/>
</dbReference>
<proteinExistence type="predicted"/>
<reference evidence="2 3" key="1">
    <citation type="submission" date="2018-07" db="EMBL/GenBank/DDBJ databases">
        <title>A high quality draft genome assembly of the barn swallow (H. rustica rustica).</title>
        <authorList>
            <person name="Formenti G."/>
            <person name="Chiara M."/>
            <person name="Poveda L."/>
            <person name="Francoijs K.-J."/>
            <person name="Bonisoli-Alquati A."/>
            <person name="Canova L."/>
            <person name="Gianfranceschi L."/>
            <person name="Horner D.S."/>
            <person name="Saino N."/>
        </authorList>
    </citation>
    <scope>NUCLEOTIDE SEQUENCE [LARGE SCALE GENOMIC DNA]</scope>
    <source>
        <strain evidence="2">Chelidonia</strain>
        <tissue evidence="2">Blood</tissue>
    </source>
</reference>
<evidence type="ECO:0000256" key="1">
    <source>
        <dbReference type="SAM" id="MobiDB-lite"/>
    </source>
</evidence>
<dbReference type="Proteomes" id="UP000269221">
    <property type="component" value="Unassembled WGS sequence"/>
</dbReference>
<feature type="region of interest" description="Disordered" evidence="1">
    <location>
        <begin position="1"/>
        <end position="41"/>
    </location>
</feature>
<name>A0A3M0JB97_HIRRU</name>
<gene>
    <name evidence="2" type="ORF">DUI87_25287</name>
</gene>
<comment type="caution">
    <text evidence="2">The sequence shown here is derived from an EMBL/GenBank/DDBJ whole genome shotgun (WGS) entry which is preliminary data.</text>
</comment>
<evidence type="ECO:0000313" key="3">
    <source>
        <dbReference type="Proteomes" id="UP000269221"/>
    </source>
</evidence>
<dbReference type="AlphaFoldDB" id="A0A3M0JB97"/>
<feature type="compositionally biased region" description="Basic and acidic residues" evidence="1">
    <location>
        <begin position="9"/>
        <end position="22"/>
    </location>
</feature>
<sequence>MVRFSAKSTGEETDTKAKERLKGIRRKHTEGSQDHPAVPRPGQRAVLQLVNSFEDPYQEFISMKDIYLEDHNQVNQGEKFKSFATKGVKHKSLPGGVEVYVPCLAYVKKIKTRFTT</sequence>
<keyword evidence="3" id="KW-1185">Reference proteome</keyword>